<feature type="chain" id="PRO_5026312775" description="CBM1 domain-containing protein" evidence="1">
    <location>
        <begin position="18"/>
        <end position="86"/>
    </location>
</feature>
<name>A0A6G1L5L3_9PEZI</name>
<evidence type="ECO:0008006" key="4">
    <source>
        <dbReference type="Google" id="ProtNLM"/>
    </source>
</evidence>
<dbReference type="AlphaFoldDB" id="A0A6G1L5L3"/>
<dbReference type="EMBL" id="ML995852">
    <property type="protein sequence ID" value="KAF2767728.1"/>
    <property type="molecule type" value="Genomic_DNA"/>
</dbReference>
<dbReference type="Proteomes" id="UP000799436">
    <property type="component" value="Unassembled WGS sequence"/>
</dbReference>
<protein>
    <recommendedName>
        <fullName evidence="4">CBM1 domain-containing protein</fullName>
    </recommendedName>
</protein>
<keyword evidence="3" id="KW-1185">Reference proteome</keyword>
<accession>A0A6G1L5L3</accession>
<feature type="signal peptide" evidence="1">
    <location>
        <begin position="1"/>
        <end position="17"/>
    </location>
</feature>
<proteinExistence type="predicted"/>
<sequence length="86" mass="9216">MKLTALPLALLTPIVHSYTCKFPTNTTADARGGACVPSPGDPNLTWICADWTPCQVEGTPCDPNAWEDKLAGRRLASCGDDVRKVD</sequence>
<gene>
    <name evidence="2" type="ORF">EJ03DRAFT_328916</name>
</gene>
<evidence type="ECO:0000313" key="2">
    <source>
        <dbReference type="EMBL" id="KAF2767728.1"/>
    </source>
</evidence>
<keyword evidence="1" id="KW-0732">Signal</keyword>
<organism evidence="2 3">
    <name type="scientific">Teratosphaeria nubilosa</name>
    <dbReference type="NCBI Taxonomy" id="161662"/>
    <lineage>
        <taxon>Eukaryota</taxon>
        <taxon>Fungi</taxon>
        <taxon>Dikarya</taxon>
        <taxon>Ascomycota</taxon>
        <taxon>Pezizomycotina</taxon>
        <taxon>Dothideomycetes</taxon>
        <taxon>Dothideomycetidae</taxon>
        <taxon>Mycosphaerellales</taxon>
        <taxon>Teratosphaeriaceae</taxon>
        <taxon>Teratosphaeria</taxon>
    </lineage>
</organism>
<reference evidence="2" key="1">
    <citation type="journal article" date="2020" name="Stud. Mycol.">
        <title>101 Dothideomycetes genomes: a test case for predicting lifestyles and emergence of pathogens.</title>
        <authorList>
            <person name="Haridas S."/>
            <person name="Albert R."/>
            <person name="Binder M."/>
            <person name="Bloem J."/>
            <person name="Labutti K."/>
            <person name="Salamov A."/>
            <person name="Andreopoulos B."/>
            <person name="Baker S."/>
            <person name="Barry K."/>
            <person name="Bills G."/>
            <person name="Bluhm B."/>
            <person name="Cannon C."/>
            <person name="Castanera R."/>
            <person name="Culley D."/>
            <person name="Daum C."/>
            <person name="Ezra D."/>
            <person name="Gonzalez J."/>
            <person name="Henrissat B."/>
            <person name="Kuo A."/>
            <person name="Liang C."/>
            <person name="Lipzen A."/>
            <person name="Lutzoni F."/>
            <person name="Magnuson J."/>
            <person name="Mondo S."/>
            <person name="Nolan M."/>
            <person name="Ohm R."/>
            <person name="Pangilinan J."/>
            <person name="Park H.-J."/>
            <person name="Ramirez L."/>
            <person name="Alfaro M."/>
            <person name="Sun H."/>
            <person name="Tritt A."/>
            <person name="Yoshinaga Y."/>
            <person name="Zwiers L.-H."/>
            <person name="Turgeon B."/>
            <person name="Goodwin S."/>
            <person name="Spatafora J."/>
            <person name="Crous P."/>
            <person name="Grigoriev I."/>
        </authorList>
    </citation>
    <scope>NUCLEOTIDE SEQUENCE</scope>
    <source>
        <strain evidence="2">CBS 116005</strain>
    </source>
</reference>
<evidence type="ECO:0000256" key="1">
    <source>
        <dbReference type="SAM" id="SignalP"/>
    </source>
</evidence>
<dbReference type="OrthoDB" id="10467992at2759"/>
<evidence type="ECO:0000313" key="3">
    <source>
        <dbReference type="Proteomes" id="UP000799436"/>
    </source>
</evidence>